<keyword evidence="5" id="KW-1017">Isopeptide bond</keyword>
<dbReference type="PaxDb" id="35128-Thaps21195"/>
<evidence type="ECO:0000256" key="6">
    <source>
        <dbReference type="ARBA" id="ARBA00022553"/>
    </source>
</evidence>
<sequence>MVSSLSPTSPRGAILYVDHANHLTPLTLTYHATASRHLTSGRSDVIPPSTSVEVDSAYCPRCLTCCDAASAASLGVCQKDITDEGSFVASCKDCPVCFAPVAISIDAVSSSASTESTTHHLVCHYICGHCRWSSQECGVTSNADKLLEYPTQTDASMEKEYVAQRQTIISSVSRELELNLRQRVNDKNKLGEDIFSSVVNMWGQKEQDEERRRRMNIGSYTQRAGSSVLGGQSWSLETLEQLLLEKKKELASPYISSDPAVSSSSDFADRIDIDTTKQQMIPTPQQTAAQKTITTTSPRFRSDLFPLPVTYRSRVSRRCIAEQEAGRTGILVKPKLNPLEGDSSLKFGHGQWWKKDSSAVQMVPRIQLCRHETDSSRQQYAVLLKIRNPTLSMIRLRLSGLDEGDSAKIDARELDNVLVDPFRGTFVKAHLCTPEITSSLAPTDWFTLDNTEDSLLGKREDDPPEIEEWNALTAMSEGEDNSKLRVVATRRDTAWVELILKDAAATSDGDGFLAVPMSMHIEVGNGSWEASLIKHRDLPGGEMDLVTLNAVALLR</sequence>
<dbReference type="GO" id="GO:0005869">
    <property type="term" value="C:dynactin complex"/>
    <property type="evidence" value="ECO:0000318"/>
    <property type="project" value="GO_Central"/>
</dbReference>
<proteinExistence type="inferred from homology"/>
<protein>
    <recommendedName>
        <fullName evidence="12">Dynactin subunit 4</fullName>
    </recommendedName>
</protein>
<evidence type="ECO:0000256" key="2">
    <source>
        <dbReference type="ARBA" id="ARBA00004529"/>
    </source>
</evidence>
<evidence type="ECO:0000256" key="8">
    <source>
        <dbReference type="ARBA" id="ARBA00022990"/>
    </source>
</evidence>
<evidence type="ECO:0000256" key="7">
    <source>
        <dbReference type="ARBA" id="ARBA00022843"/>
    </source>
</evidence>
<dbReference type="PANTHER" id="PTHR13034">
    <property type="entry name" value="DYNACTIN P62 SUBUNIT"/>
    <property type="match status" value="1"/>
</dbReference>
<name>B8BTU9_THAPS</name>
<keyword evidence="6" id="KW-0597">Phosphoprotein</keyword>
<dbReference type="Pfam" id="PF05502">
    <property type="entry name" value="Dynactin_p62"/>
    <property type="match status" value="1"/>
</dbReference>
<dbReference type="HOGENOM" id="CLU_034609_0_0_1"/>
<evidence type="ECO:0000256" key="1">
    <source>
        <dbReference type="ARBA" id="ARBA00004300"/>
    </source>
</evidence>
<keyword evidence="4" id="KW-0963">Cytoplasm</keyword>
<dbReference type="PANTHER" id="PTHR13034:SF2">
    <property type="entry name" value="DYNACTIN SUBUNIT 4"/>
    <property type="match status" value="1"/>
</dbReference>
<comment type="subunit">
    <text evidence="13">Subunit of dynactin, a multiprotein complex part of a tripartite complex with dynein and a adapter, such as BICDL1, BICD2 or HOOK3. The dynactin complex is built around ACTR1A/ACTB filament and consists of an actin-related filament composed of a shoulder domain, a pointed end and a barbed end. Its length is defined by its flexible shoulder domain. The soulder is composed of 2 DCTN1 subunits, 4 DCTN2 and 2 DCTN3. The 4 DCNT2 (via N-terminus) bind the ACTR1A filament and act as molecular rulers to determine the length. The pointed end is important for binding dynein-dynactin cargo adapters. Consists of 4 subunits: ACTR10, DCNT4, DCTN5 and DCTN6. The barbed end is composed of a CAPZA1:CAPZB heterodimers, which binds ACTR1A/ACTB filament and dynactin and stabilizes dynactin. Interacts with ATP7B, but not ATP7A, in a copper-dependent manner. Interacts with ANK2; this interaction is required for localization at costameres. Interacts with N4BP2L1.</text>
</comment>
<dbReference type="OMA" id="LVCHYIC"/>
<keyword evidence="7" id="KW-0832">Ubl conjugation</keyword>
<evidence type="ECO:0000256" key="4">
    <source>
        <dbReference type="ARBA" id="ARBA00022490"/>
    </source>
</evidence>
<dbReference type="InterPro" id="IPR008603">
    <property type="entry name" value="DCTN4"/>
</dbReference>
<dbReference type="GeneID" id="7446481"/>
<dbReference type="GO" id="GO:0001725">
    <property type="term" value="C:stress fiber"/>
    <property type="evidence" value="ECO:0007669"/>
    <property type="project" value="UniProtKB-SubCell"/>
</dbReference>
<dbReference type="eggNOG" id="ENOG502SR6Y">
    <property type="taxonomic scope" value="Eukaryota"/>
</dbReference>
<reference evidence="14 15" key="2">
    <citation type="journal article" date="2008" name="Nature">
        <title>The Phaeodactylum genome reveals the evolutionary history of diatom genomes.</title>
        <authorList>
            <person name="Bowler C."/>
            <person name="Allen A.E."/>
            <person name="Badger J.H."/>
            <person name="Grimwood J."/>
            <person name="Jabbari K."/>
            <person name="Kuo A."/>
            <person name="Maheswari U."/>
            <person name="Martens C."/>
            <person name="Maumus F."/>
            <person name="Otillar R.P."/>
            <person name="Rayko E."/>
            <person name="Salamov A."/>
            <person name="Vandepoele K."/>
            <person name="Beszteri B."/>
            <person name="Gruber A."/>
            <person name="Heijde M."/>
            <person name="Katinka M."/>
            <person name="Mock T."/>
            <person name="Valentin K."/>
            <person name="Verret F."/>
            <person name="Berges J.A."/>
            <person name="Brownlee C."/>
            <person name="Cadoret J.P."/>
            <person name="Chiovitti A."/>
            <person name="Choi C.J."/>
            <person name="Coesel S."/>
            <person name="De Martino A."/>
            <person name="Detter J.C."/>
            <person name="Durkin C."/>
            <person name="Falciatore A."/>
            <person name="Fournet J."/>
            <person name="Haruta M."/>
            <person name="Huysman M.J."/>
            <person name="Jenkins B.D."/>
            <person name="Jiroutova K."/>
            <person name="Jorgensen R.E."/>
            <person name="Joubert Y."/>
            <person name="Kaplan A."/>
            <person name="Kroger N."/>
            <person name="Kroth P.G."/>
            <person name="La Roche J."/>
            <person name="Lindquist E."/>
            <person name="Lommer M."/>
            <person name="Martin-Jezequel V."/>
            <person name="Lopez P.J."/>
            <person name="Lucas S."/>
            <person name="Mangogna M."/>
            <person name="McGinnis K."/>
            <person name="Medlin L.K."/>
            <person name="Montsant A."/>
            <person name="Oudot-Le Secq M.P."/>
            <person name="Napoli C."/>
            <person name="Obornik M."/>
            <person name="Parker M.S."/>
            <person name="Petit J.L."/>
            <person name="Porcel B.M."/>
            <person name="Poulsen N."/>
            <person name="Robison M."/>
            <person name="Rychlewski L."/>
            <person name="Rynearson T.A."/>
            <person name="Schmutz J."/>
            <person name="Shapiro H."/>
            <person name="Siaut M."/>
            <person name="Stanley M."/>
            <person name="Sussman M.R."/>
            <person name="Taylor A.R."/>
            <person name="Vardi A."/>
            <person name="von Dassow P."/>
            <person name="Vyverman W."/>
            <person name="Willis A."/>
            <person name="Wyrwicz L.S."/>
            <person name="Rokhsar D.S."/>
            <person name="Weissenbach J."/>
            <person name="Armbrust E.V."/>
            <person name="Green B.R."/>
            <person name="Van de Peer Y."/>
            <person name="Grigoriev I.V."/>
        </authorList>
    </citation>
    <scope>NUCLEOTIDE SEQUENCE [LARGE SCALE GENOMIC DNA]</scope>
    <source>
        <strain evidence="14 15">CCMP1335</strain>
    </source>
</reference>
<comment type="subcellular location">
    <subcellularLocation>
        <location evidence="1">Cytoplasm</location>
        <location evidence="1">Cytoskeleton</location>
        <location evidence="1">Microtubule organizing center</location>
        <location evidence="1">Centrosome</location>
    </subcellularLocation>
    <subcellularLocation>
        <location evidence="2">Cytoplasm</location>
        <location evidence="2">Cytoskeleton</location>
        <location evidence="2">Stress fiber</location>
    </subcellularLocation>
    <subcellularLocation>
        <location evidence="3">Cytoplasm</location>
        <location evidence="3">Myofibril</location>
    </subcellularLocation>
</comment>
<dbReference type="RefSeq" id="XP_002287718.1">
    <property type="nucleotide sequence ID" value="XM_002287682.1"/>
</dbReference>
<reference evidence="14 15" key="1">
    <citation type="journal article" date="2004" name="Science">
        <title>The genome of the diatom Thalassiosira pseudonana: ecology, evolution, and metabolism.</title>
        <authorList>
            <person name="Armbrust E.V."/>
            <person name="Berges J.A."/>
            <person name="Bowler C."/>
            <person name="Green B.R."/>
            <person name="Martinez D."/>
            <person name="Putnam N.H."/>
            <person name="Zhou S."/>
            <person name="Allen A.E."/>
            <person name="Apt K.E."/>
            <person name="Bechner M."/>
            <person name="Brzezinski M.A."/>
            <person name="Chaal B.K."/>
            <person name="Chiovitti A."/>
            <person name="Davis A.K."/>
            <person name="Demarest M.S."/>
            <person name="Detter J.C."/>
            <person name="Glavina T."/>
            <person name="Goodstein D."/>
            <person name="Hadi M.Z."/>
            <person name="Hellsten U."/>
            <person name="Hildebrand M."/>
            <person name="Jenkins B.D."/>
            <person name="Jurka J."/>
            <person name="Kapitonov V.V."/>
            <person name="Kroger N."/>
            <person name="Lau W.W."/>
            <person name="Lane T.W."/>
            <person name="Larimer F.W."/>
            <person name="Lippmeier J.C."/>
            <person name="Lucas S."/>
            <person name="Medina M."/>
            <person name="Montsant A."/>
            <person name="Obornik M."/>
            <person name="Parker M.S."/>
            <person name="Palenik B."/>
            <person name="Pazour G.J."/>
            <person name="Richardson P.M."/>
            <person name="Rynearson T.A."/>
            <person name="Saito M.A."/>
            <person name="Schwartz D.C."/>
            <person name="Thamatrakoln K."/>
            <person name="Valentin K."/>
            <person name="Vardi A."/>
            <person name="Wilkerson F.P."/>
            <person name="Rokhsar D.S."/>
        </authorList>
    </citation>
    <scope>NUCLEOTIDE SEQUENCE [LARGE SCALE GENOMIC DNA]</scope>
    <source>
        <strain evidence="14 15">CCMP1335</strain>
    </source>
</reference>
<evidence type="ECO:0000256" key="11">
    <source>
        <dbReference type="ARBA" id="ARBA00034776"/>
    </source>
</evidence>
<dbReference type="KEGG" id="tps:THAPSDRAFT_21195"/>
<keyword evidence="10" id="KW-0206">Cytoskeleton</keyword>
<evidence type="ECO:0000256" key="12">
    <source>
        <dbReference type="ARBA" id="ARBA00034864"/>
    </source>
</evidence>
<evidence type="ECO:0000256" key="10">
    <source>
        <dbReference type="ARBA" id="ARBA00023212"/>
    </source>
</evidence>
<comment type="similarity">
    <text evidence="11">Belongs to the dynactin subunit 4 family.</text>
</comment>
<keyword evidence="9" id="KW-0175">Coiled coil</keyword>
<evidence type="ECO:0000256" key="9">
    <source>
        <dbReference type="ARBA" id="ARBA00023054"/>
    </source>
</evidence>
<evidence type="ECO:0000313" key="15">
    <source>
        <dbReference type="Proteomes" id="UP000001449"/>
    </source>
</evidence>
<evidence type="ECO:0000256" key="5">
    <source>
        <dbReference type="ARBA" id="ARBA00022499"/>
    </source>
</evidence>
<organism evidence="14 15">
    <name type="scientific">Thalassiosira pseudonana</name>
    <name type="common">Marine diatom</name>
    <name type="synonym">Cyclotella nana</name>
    <dbReference type="NCBI Taxonomy" id="35128"/>
    <lineage>
        <taxon>Eukaryota</taxon>
        <taxon>Sar</taxon>
        <taxon>Stramenopiles</taxon>
        <taxon>Ochrophyta</taxon>
        <taxon>Bacillariophyta</taxon>
        <taxon>Coscinodiscophyceae</taxon>
        <taxon>Thalassiosirophycidae</taxon>
        <taxon>Thalassiosirales</taxon>
        <taxon>Thalassiosiraceae</taxon>
        <taxon>Thalassiosira</taxon>
    </lineage>
</organism>
<evidence type="ECO:0000256" key="3">
    <source>
        <dbReference type="ARBA" id="ARBA00004657"/>
    </source>
</evidence>
<dbReference type="InParanoid" id="B8BTU9"/>
<accession>B8BTU9</accession>
<dbReference type="AlphaFoldDB" id="B8BTU9"/>
<evidence type="ECO:0000256" key="13">
    <source>
        <dbReference type="ARBA" id="ARBA00093507"/>
    </source>
</evidence>
<gene>
    <name evidence="14" type="ORF">THAPSDRAFT_21195</name>
</gene>
<keyword evidence="8" id="KW-0007">Acetylation</keyword>
<dbReference type="Proteomes" id="UP000001449">
    <property type="component" value="Chromosome 2"/>
</dbReference>
<evidence type="ECO:0000313" key="14">
    <source>
        <dbReference type="EMBL" id="EED95161.1"/>
    </source>
</evidence>
<dbReference type="EMBL" id="CM000639">
    <property type="protein sequence ID" value="EED95161.1"/>
    <property type="molecule type" value="Genomic_DNA"/>
</dbReference>
<dbReference type="STRING" id="35128.B8BTU9"/>
<dbReference type="GO" id="GO:0005813">
    <property type="term" value="C:centrosome"/>
    <property type="evidence" value="ECO:0007669"/>
    <property type="project" value="UniProtKB-SubCell"/>
</dbReference>
<keyword evidence="15" id="KW-1185">Reference proteome</keyword>